<dbReference type="GO" id="GO:0005886">
    <property type="term" value="C:plasma membrane"/>
    <property type="evidence" value="ECO:0007669"/>
    <property type="project" value="UniProtKB-SubCell"/>
</dbReference>
<keyword evidence="4 10" id="KW-0645">Protease</keyword>
<dbReference type="GO" id="GO:0006508">
    <property type="term" value="P:proteolysis"/>
    <property type="evidence" value="ECO:0007669"/>
    <property type="project" value="UniProtKB-KW"/>
</dbReference>
<accession>A0A0N9II17</accession>
<keyword evidence="3" id="KW-1003">Cell membrane</keyword>
<dbReference type="InterPro" id="IPR015500">
    <property type="entry name" value="Peptidase_S8_subtilisin-rel"/>
</dbReference>
<comment type="subcellular location">
    <subcellularLocation>
        <location evidence="1">Cell membrane</location>
        <topology evidence="1">Single-pass membrane protein</topology>
    </subcellularLocation>
</comment>
<dbReference type="SUPFAM" id="SSF52743">
    <property type="entry name" value="Subtilisin-like"/>
    <property type="match status" value="1"/>
</dbReference>
<feature type="domain" description="Peptidase S8/S53" evidence="12">
    <location>
        <begin position="2"/>
        <end position="249"/>
    </location>
</feature>
<dbReference type="NCBIfam" id="TIGR03921">
    <property type="entry name" value="T7SS_mycosin"/>
    <property type="match status" value="1"/>
</dbReference>
<dbReference type="PANTHER" id="PTHR43806:SF11">
    <property type="entry name" value="CEREVISIN-RELATED"/>
    <property type="match status" value="1"/>
</dbReference>
<dbReference type="InterPro" id="IPR036852">
    <property type="entry name" value="Peptidase_S8/S53_dom_sf"/>
</dbReference>
<comment type="similarity">
    <text evidence="2 10">Belongs to the peptidase S8 family.</text>
</comment>
<evidence type="ECO:0000256" key="7">
    <source>
        <dbReference type="ARBA" id="ARBA00022825"/>
    </source>
</evidence>
<dbReference type="PROSITE" id="PS51892">
    <property type="entry name" value="SUBTILASE"/>
    <property type="match status" value="1"/>
</dbReference>
<evidence type="ECO:0000313" key="14">
    <source>
        <dbReference type="Proteomes" id="UP000063699"/>
    </source>
</evidence>
<evidence type="ECO:0000256" key="1">
    <source>
        <dbReference type="ARBA" id="ARBA00004162"/>
    </source>
</evidence>
<evidence type="ECO:0000256" key="2">
    <source>
        <dbReference type="ARBA" id="ARBA00011073"/>
    </source>
</evidence>
<feature type="active site" description="Charge relay system" evidence="10">
    <location>
        <position position="201"/>
    </location>
</feature>
<dbReference type="PRINTS" id="PR00723">
    <property type="entry name" value="SUBTILISIN"/>
</dbReference>
<dbReference type="PROSITE" id="PS00138">
    <property type="entry name" value="SUBTILASE_SER"/>
    <property type="match status" value="1"/>
</dbReference>
<evidence type="ECO:0000256" key="8">
    <source>
        <dbReference type="ARBA" id="ARBA00022989"/>
    </source>
</evidence>
<feature type="active site" description="Charge relay system" evidence="10">
    <location>
        <position position="3"/>
    </location>
</feature>
<dbReference type="Gene3D" id="3.40.50.200">
    <property type="entry name" value="Peptidase S8/S53 domain"/>
    <property type="match status" value="1"/>
</dbReference>
<evidence type="ECO:0000256" key="5">
    <source>
        <dbReference type="ARBA" id="ARBA00022692"/>
    </source>
</evidence>
<name>A0A0N9II17_9PSEU</name>
<dbReference type="PROSITE" id="PS00137">
    <property type="entry name" value="SUBTILASE_HIS"/>
    <property type="match status" value="1"/>
</dbReference>
<evidence type="ECO:0000256" key="9">
    <source>
        <dbReference type="ARBA" id="ARBA00023136"/>
    </source>
</evidence>
<dbReference type="Pfam" id="PF00082">
    <property type="entry name" value="Peptidase_S8"/>
    <property type="match status" value="1"/>
</dbReference>
<dbReference type="InterPro" id="IPR023834">
    <property type="entry name" value="T7SS_pept_S8A_mycosin"/>
</dbReference>
<evidence type="ECO:0000256" key="4">
    <source>
        <dbReference type="ARBA" id="ARBA00022670"/>
    </source>
</evidence>
<keyword evidence="5 11" id="KW-0812">Transmembrane</keyword>
<keyword evidence="6 10" id="KW-0378">Hydrolase</keyword>
<dbReference type="STRING" id="860235.AOZ06_28820"/>
<evidence type="ECO:0000256" key="10">
    <source>
        <dbReference type="PROSITE-ProRule" id="PRU01240"/>
    </source>
</evidence>
<dbReference type="InterPro" id="IPR000209">
    <property type="entry name" value="Peptidase_S8/S53_dom"/>
</dbReference>
<dbReference type="KEGG" id="kphy:AOZ06_28820"/>
<proteinExistence type="inferred from homology"/>
<evidence type="ECO:0000259" key="12">
    <source>
        <dbReference type="Pfam" id="PF00082"/>
    </source>
</evidence>
<evidence type="ECO:0000313" key="13">
    <source>
        <dbReference type="EMBL" id="ALG15139.1"/>
    </source>
</evidence>
<keyword evidence="7 10" id="KW-0720">Serine protease</keyword>
<feature type="active site" description="Charge relay system" evidence="10">
    <location>
        <position position="39"/>
    </location>
</feature>
<sequence>MVDTGVDGNVPQLRGGKVLAGIDTTRPGKAPANTDCFGHGTFVAGIIAASPTDGTGYAGVAPGVRILPIRCATTDTPNQPGSLTPEGMALGIRAAVDGGAHVVNVSASTTEQVPELADAIAYAESKDVVVVASAANSAKKGDPVTYPAAYPSVVAVGAVNEAGQRAEFSQTGPFLSLVAPGVDVLGLGPGGPGHWKGSGTSYSAPFVTGTAALVRAYHPQLTAAQVKRRLLTTANHPAVPLPDPGLGWGTVNPMAAVTTVLPGEKAVSPVVVHPPDARRGELSPSDQAGPVLAVAAVVGGLCVVLALVLLTRLYSAGRRRRWSPARVVEIPQPTNGTPGH</sequence>
<organism evidence="13 14">
    <name type="scientific">Kibdelosporangium phytohabitans</name>
    <dbReference type="NCBI Taxonomy" id="860235"/>
    <lineage>
        <taxon>Bacteria</taxon>
        <taxon>Bacillati</taxon>
        <taxon>Actinomycetota</taxon>
        <taxon>Actinomycetes</taxon>
        <taxon>Pseudonocardiales</taxon>
        <taxon>Pseudonocardiaceae</taxon>
        <taxon>Kibdelosporangium</taxon>
    </lineage>
</organism>
<dbReference type="InterPro" id="IPR022398">
    <property type="entry name" value="Peptidase_S8_His-AS"/>
</dbReference>
<dbReference type="PANTHER" id="PTHR43806">
    <property type="entry name" value="PEPTIDASE S8"/>
    <property type="match status" value="1"/>
</dbReference>
<evidence type="ECO:0000256" key="6">
    <source>
        <dbReference type="ARBA" id="ARBA00022801"/>
    </source>
</evidence>
<dbReference type="EMBL" id="CP012752">
    <property type="protein sequence ID" value="ALG15139.1"/>
    <property type="molecule type" value="Genomic_DNA"/>
</dbReference>
<keyword evidence="14" id="KW-1185">Reference proteome</keyword>
<evidence type="ECO:0000256" key="3">
    <source>
        <dbReference type="ARBA" id="ARBA00022475"/>
    </source>
</evidence>
<gene>
    <name evidence="13" type="ORF">AOZ06_28820</name>
</gene>
<dbReference type="GO" id="GO:0004252">
    <property type="term" value="F:serine-type endopeptidase activity"/>
    <property type="evidence" value="ECO:0007669"/>
    <property type="project" value="UniProtKB-UniRule"/>
</dbReference>
<evidence type="ECO:0000256" key="11">
    <source>
        <dbReference type="SAM" id="Phobius"/>
    </source>
</evidence>
<dbReference type="AlphaFoldDB" id="A0A0N9II17"/>
<protein>
    <submittedName>
        <fullName evidence="13">Peptidase S8</fullName>
    </submittedName>
</protein>
<feature type="transmembrane region" description="Helical" evidence="11">
    <location>
        <begin position="291"/>
        <end position="311"/>
    </location>
</feature>
<reference evidence="13 14" key="1">
    <citation type="submission" date="2015-07" db="EMBL/GenBank/DDBJ databases">
        <title>Genome sequencing of Kibdelosporangium phytohabitans.</title>
        <authorList>
            <person name="Qin S."/>
            <person name="Xing K."/>
        </authorList>
    </citation>
    <scope>NUCLEOTIDE SEQUENCE [LARGE SCALE GENOMIC DNA]</scope>
    <source>
        <strain evidence="13 14">KLBMP1111</strain>
    </source>
</reference>
<keyword evidence="8 11" id="KW-1133">Transmembrane helix</keyword>
<dbReference type="InterPro" id="IPR023828">
    <property type="entry name" value="Peptidase_S8_Ser-AS"/>
</dbReference>
<dbReference type="InterPro" id="IPR050131">
    <property type="entry name" value="Peptidase_S8_subtilisin-like"/>
</dbReference>
<keyword evidence="9 11" id="KW-0472">Membrane</keyword>
<dbReference type="Proteomes" id="UP000063699">
    <property type="component" value="Chromosome"/>
</dbReference>